<proteinExistence type="predicted"/>
<organism evidence="1 2">
    <name type="scientific">Vibrio nigripulchritudo SOn1</name>
    <dbReference type="NCBI Taxonomy" id="1238450"/>
    <lineage>
        <taxon>Bacteria</taxon>
        <taxon>Pseudomonadati</taxon>
        <taxon>Pseudomonadota</taxon>
        <taxon>Gammaproteobacteria</taxon>
        <taxon>Vibrionales</taxon>
        <taxon>Vibrionaceae</taxon>
        <taxon>Vibrio</taxon>
    </lineage>
</organism>
<dbReference type="Proteomes" id="UP000018211">
    <property type="component" value="Unassembled WGS sequence"/>
</dbReference>
<dbReference type="EMBL" id="CAOF01000200">
    <property type="protein sequence ID" value="CCO50284.1"/>
    <property type="molecule type" value="Genomic_DNA"/>
</dbReference>
<dbReference type="AlphaFoldDB" id="A0AAV2W031"/>
<sequence length="45" mass="5229">MRSSGCLVIFLPYTRLESGSVEASVDKEKRREQVAKAKFDRRQKQ</sequence>
<name>A0AAV2W031_9VIBR</name>
<protein>
    <submittedName>
        <fullName evidence="1">Uncharacterized protein</fullName>
    </submittedName>
</protein>
<gene>
    <name evidence="1" type="ORF">VIBNISOn1_p0121</name>
</gene>
<reference evidence="1 2" key="1">
    <citation type="journal article" date="2013" name="ISME J.">
        <title>Comparative genomics of pathogenic lineages of Vibrio nigripulchritudo identifies virulence-associated traits.</title>
        <authorList>
            <person name="Goudenege D."/>
            <person name="Labreuche Y."/>
            <person name="Krin E."/>
            <person name="Ansquer D."/>
            <person name="Mangenot S."/>
            <person name="Calteau A."/>
            <person name="Medigue C."/>
            <person name="Mazel D."/>
            <person name="Polz M.F."/>
            <person name="Le Roux F."/>
        </authorList>
    </citation>
    <scope>NUCLEOTIDE SEQUENCE [LARGE SCALE GENOMIC DNA]</scope>
    <source>
        <strain evidence="1 2">SOn1</strain>
    </source>
</reference>
<comment type="caution">
    <text evidence="1">The sequence shown here is derived from an EMBL/GenBank/DDBJ whole genome shotgun (WGS) entry which is preliminary data.</text>
</comment>
<accession>A0AAV2W031</accession>
<evidence type="ECO:0000313" key="2">
    <source>
        <dbReference type="Proteomes" id="UP000018211"/>
    </source>
</evidence>
<evidence type="ECO:0000313" key="1">
    <source>
        <dbReference type="EMBL" id="CCO50284.1"/>
    </source>
</evidence>